<sequence length="85" mass="9456">MELRNRVTGATKQNARGLDVALGPTIYSGERYSKMSERLKRQHKKPSDVADVNTQRIMRSQILSGGYPLRCKFVAEEAVDGACIS</sequence>
<accession>A0AAU9KTQ1</accession>
<proteinExistence type="predicted"/>
<comment type="caution">
    <text evidence="1">The sequence shown here is derived from an EMBL/GenBank/DDBJ whole genome shotgun (WGS) entry which is preliminary data.</text>
</comment>
<name>A0AAU9KTQ1_9STRA</name>
<protein>
    <submittedName>
        <fullName evidence="1">Uncharacterized protein</fullName>
    </submittedName>
</protein>
<gene>
    <name evidence="1" type="ORF">PBS003_LOCUS1827</name>
</gene>
<dbReference type="EMBL" id="CAKKTJ010000119">
    <property type="protein sequence ID" value="CAH0474991.1"/>
    <property type="molecule type" value="Genomic_DNA"/>
</dbReference>
<dbReference type="AlphaFoldDB" id="A0AAU9KTQ1"/>
<reference evidence="1" key="1">
    <citation type="submission" date="2021-11" db="EMBL/GenBank/DDBJ databases">
        <authorList>
            <person name="Islam A."/>
            <person name="Islam S."/>
            <person name="Flora M.S."/>
            <person name="Rahman M."/>
            <person name="Ziaur R.M."/>
            <person name="Epstein J.H."/>
            <person name="Hassan M."/>
            <person name="Klassen M."/>
            <person name="Woodard K."/>
            <person name="Webb A."/>
            <person name="Webby R.J."/>
            <person name="El Zowalaty M.E."/>
        </authorList>
    </citation>
    <scope>NUCLEOTIDE SEQUENCE</scope>
    <source>
        <strain evidence="1">Pbs3</strain>
    </source>
</reference>
<organism evidence="1 2">
    <name type="scientific">Peronospora belbahrii</name>
    <dbReference type="NCBI Taxonomy" id="622444"/>
    <lineage>
        <taxon>Eukaryota</taxon>
        <taxon>Sar</taxon>
        <taxon>Stramenopiles</taxon>
        <taxon>Oomycota</taxon>
        <taxon>Peronosporomycetes</taxon>
        <taxon>Peronosporales</taxon>
        <taxon>Peronosporaceae</taxon>
        <taxon>Peronospora</taxon>
    </lineage>
</organism>
<dbReference type="Proteomes" id="UP001160483">
    <property type="component" value="Unassembled WGS sequence"/>
</dbReference>
<evidence type="ECO:0000313" key="1">
    <source>
        <dbReference type="EMBL" id="CAH0474991.1"/>
    </source>
</evidence>
<evidence type="ECO:0000313" key="2">
    <source>
        <dbReference type="Proteomes" id="UP001160483"/>
    </source>
</evidence>